<feature type="domain" description="SCAN box" evidence="3">
    <location>
        <begin position="68"/>
        <end position="148"/>
    </location>
</feature>
<protein>
    <submittedName>
        <fullName evidence="5">Zinc finger protein 263-like</fullName>
    </submittedName>
</protein>
<dbReference type="GeneID" id="129327831"/>
<dbReference type="AlphaFoldDB" id="A0AA97J7L8"/>
<keyword evidence="1" id="KW-0539">Nucleus</keyword>
<keyword evidence="4" id="KW-1185">Reference proteome</keyword>
<feature type="region of interest" description="Disordered" evidence="2">
    <location>
        <begin position="149"/>
        <end position="183"/>
    </location>
</feature>
<evidence type="ECO:0000313" key="4">
    <source>
        <dbReference type="Proteomes" id="UP001190640"/>
    </source>
</evidence>
<accession>A0AA97J7L8</accession>
<dbReference type="Gene3D" id="1.10.4020.10">
    <property type="entry name" value="DNA breaking-rejoining enzymes"/>
    <property type="match status" value="1"/>
</dbReference>
<dbReference type="KEGG" id="emc:129327831"/>
<evidence type="ECO:0000259" key="3">
    <source>
        <dbReference type="PROSITE" id="PS50804"/>
    </source>
</evidence>
<sequence length="256" mass="27886">MSKAGGDCWALSEAALEQGLKTEEKESCLGASQGPVAIQAGRSGGICERSMQTFPEEDTVSANAQCLQFRQFPYQEAKGPREVCKHLHNLCHQWLKPEQHTKKEMLDLVILEQFLVILPSEIQSWVQECRPDTCSQAVALAEGFLQKQAEGKKQEEQGPLSDTTAAHSPKMENAQSESSLRPPLRWVVEEGDQDAVVSLGDGPALSPEFSAHCDGVETALVQPEQAGTAMDFHLGACRRNFKTVAATTAKGSSLYD</sequence>
<dbReference type="RefSeq" id="XP_054832557.1">
    <property type="nucleotide sequence ID" value="XM_054976582.1"/>
</dbReference>
<gene>
    <name evidence="5" type="primary">LOC129327831</name>
</gene>
<dbReference type="SUPFAM" id="SSF47353">
    <property type="entry name" value="Retrovirus capsid dimerization domain-like"/>
    <property type="match status" value="1"/>
</dbReference>
<name>A0AA97J7L8_EUBMA</name>
<organism evidence="4 5">
    <name type="scientific">Eublepharis macularius</name>
    <name type="common">Leopard gecko</name>
    <name type="synonym">Cyrtodactylus macularius</name>
    <dbReference type="NCBI Taxonomy" id="481883"/>
    <lineage>
        <taxon>Eukaryota</taxon>
        <taxon>Metazoa</taxon>
        <taxon>Chordata</taxon>
        <taxon>Craniata</taxon>
        <taxon>Vertebrata</taxon>
        <taxon>Euteleostomi</taxon>
        <taxon>Lepidosauria</taxon>
        <taxon>Squamata</taxon>
        <taxon>Bifurcata</taxon>
        <taxon>Gekkota</taxon>
        <taxon>Eublepharidae</taxon>
        <taxon>Eublepharinae</taxon>
        <taxon>Eublepharis</taxon>
    </lineage>
</organism>
<dbReference type="FunFam" id="1.10.4020.10:FF:000005">
    <property type="entry name" value="Uncharacterized protein"/>
    <property type="match status" value="1"/>
</dbReference>
<dbReference type="PANTHER" id="PTHR45935:SF15">
    <property type="entry name" value="SCAN BOX DOMAIN-CONTAINING PROTEIN"/>
    <property type="match status" value="1"/>
</dbReference>
<dbReference type="InterPro" id="IPR050916">
    <property type="entry name" value="SCAN-C2H2_zinc_finger"/>
</dbReference>
<evidence type="ECO:0000256" key="1">
    <source>
        <dbReference type="ARBA" id="ARBA00023242"/>
    </source>
</evidence>
<dbReference type="SMART" id="SM00431">
    <property type="entry name" value="SCAN"/>
    <property type="match status" value="1"/>
</dbReference>
<dbReference type="InterPro" id="IPR003309">
    <property type="entry name" value="SCAN_dom"/>
</dbReference>
<dbReference type="Proteomes" id="UP001190640">
    <property type="component" value="Chromosome 4"/>
</dbReference>
<dbReference type="Pfam" id="PF02023">
    <property type="entry name" value="SCAN"/>
    <property type="match status" value="1"/>
</dbReference>
<proteinExistence type="predicted"/>
<evidence type="ECO:0000313" key="5">
    <source>
        <dbReference type="RefSeq" id="XP_054832557.1"/>
    </source>
</evidence>
<reference evidence="5" key="1">
    <citation type="submission" date="2025-08" db="UniProtKB">
        <authorList>
            <consortium name="RefSeq"/>
        </authorList>
    </citation>
    <scope>IDENTIFICATION</scope>
    <source>
        <tissue evidence="5">Blood</tissue>
    </source>
</reference>
<dbReference type="InterPro" id="IPR038269">
    <property type="entry name" value="SCAN_sf"/>
</dbReference>
<evidence type="ECO:0000256" key="2">
    <source>
        <dbReference type="SAM" id="MobiDB-lite"/>
    </source>
</evidence>
<dbReference type="PANTHER" id="PTHR45935">
    <property type="entry name" value="PROTEIN ZBED8-RELATED"/>
    <property type="match status" value="1"/>
</dbReference>
<dbReference type="CDD" id="cd07936">
    <property type="entry name" value="SCAN"/>
    <property type="match status" value="1"/>
</dbReference>
<dbReference type="PROSITE" id="PS50804">
    <property type="entry name" value="SCAN_BOX"/>
    <property type="match status" value="1"/>
</dbReference>